<dbReference type="InterPro" id="IPR036890">
    <property type="entry name" value="HATPase_C_sf"/>
</dbReference>
<feature type="transmembrane region" description="Helical" evidence="14">
    <location>
        <begin position="69"/>
        <end position="94"/>
    </location>
</feature>
<dbReference type="InterPro" id="IPR000014">
    <property type="entry name" value="PAS"/>
</dbReference>
<dbReference type="SMART" id="SM00387">
    <property type="entry name" value="HATPase_c"/>
    <property type="match status" value="1"/>
</dbReference>
<name>A0A8J7VWI7_9FIRM</name>
<evidence type="ECO:0000313" key="18">
    <source>
        <dbReference type="EMBL" id="MBR0596309.1"/>
    </source>
</evidence>
<dbReference type="SUPFAM" id="SSF47384">
    <property type="entry name" value="Homodimeric domain of signal transducing histidine kinase"/>
    <property type="match status" value="1"/>
</dbReference>
<dbReference type="Gene3D" id="3.30.450.20">
    <property type="entry name" value="PAS domain"/>
    <property type="match status" value="2"/>
</dbReference>
<evidence type="ECO:0000256" key="8">
    <source>
        <dbReference type="ARBA" id="ARBA00022741"/>
    </source>
</evidence>
<keyword evidence="5" id="KW-0597">Phosphoprotein</keyword>
<comment type="subcellular location">
    <subcellularLocation>
        <location evidence="2">Cell membrane</location>
        <topology evidence="2">Multi-pass membrane protein</topology>
    </subcellularLocation>
</comment>
<dbReference type="InterPro" id="IPR001610">
    <property type="entry name" value="PAC"/>
</dbReference>
<feature type="transmembrane region" description="Helical" evidence="14">
    <location>
        <begin position="133"/>
        <end position="156"/>
    </location>
</feature>
<dbReference type="EC" id="2.7.13.3" evidence="3"/>
<gene>
    <name evidence="18" type="ORF">KCX82_00315</name>
</gene>
<evidence type="ECO:0000256" key="5">
    <source>
        <dbReference type="ARBA" id="ARBA00022553"/>
    </source>
</evidence>
<dbReference type="InterPro" id="IPR036097">
    <property type="entry name" value="HisK_dim/P_sf"/>
</dbReference>
<dbReference type="CDD" id="cd00130">
    <property type="entry name" value="PAS"/>
    <property type="match status" value="1"/>
</dbReference>
<reference evidence="18" key="1">
    <citation type="submission" date="2021-04" db="EMBL/GenBank/DDBJ databases">
        <title>Sinoanaerobacter chloroacetimidivorans sp. nov., an obligate anaerobic bacterium isolated from anaerobic sludge.</title>
        <authorList>
            <person name="Bao Y."/>
        </authorList>
    </citation>
    <scope>NUCLEOTIDE SEQUENCE</scope>
    <source>
        <strain evidence="18">BAD-6</strain>
    </source>
</reference>
<evidence type="ECO:0000256" key="7">
    <source>
        <dbReference type="ARBA" id="ARBA00022692"/>
    </source>
</evidence>
<dbReference type="SMART" id="SM00091">
    <property type="entry name" value="PAS"/>
    <property type="match status" value="2"/>
</dbReference>
<evidence type="ECO:0000259" key="15">
    <source>
        <dbReference type="PROSITE" id="PS50109"/>
    </source>
</evidence>
<feature type="transmembrane region" description="Helical" evidence="14">
    <location>
        <begin position="162"/>
        <end position="186"/>
    </location>
</feature>
<dbReference type="PROSITE" id="PS50109">
    <property type="entry name" value="HIS_KIN"/>
    <property type="match status" value="1"/>
</dbReference>
<dbReference type="GO" id="GO:0000155">
    <property type="term" value="F:phosphorelay sensor kinase activity"/>
    <property type="evidence" value="ECO:0007669"/>
    <property type="project" value="InterPro"/>
</dbReference>
<dbReference type="NCBIfam" id="TIGR00229">
    <property type="entry name" value="sensory_box"/>
    <property type="match status" value="2"/>
</dbReference>
<keyword evidence="7 14" id="KW-0812">Transmembrane</keyword>
<comment type="caution">
    <text evidence="18">The sequence shown here is derived from an EMBL/GenBank/DDBJ whole genome shotgun (WGS) entry which is preliminary data.</text>
</comment>
<feature type="domain" description="Histidine kinase" evidence="15">
    <location>
        <begin position="468"/>
        <end position="689"/>
    </location>
</feature>
<keyword evidence="8" id="KW-0547">Nucleotide-binding</keyword>
<dbReference type="GO" id="GO:0071555">
    <property type="term" value="P:cell wall organization"/>
    <property type="evidence" value="ECO:0007669"/>
    <property type="project" value="InterPro"/>
</dbReference>
<dbReference type="CDD" id="cd00082">
    <property type="entry name" value="HisKA"/>
    <property type="match status" value="1"/>
</dbReference>
<evidence type="ECO:0000256" key="1">
    <source>
        <dbReference type="ARBA" id="ARBA00000085"/>
    </source>
</evidence>
<dbReference type="PANTHER" id="PTHR43065">
    <property type="entry name" value="SENSOR HISTIDINE KINASE"/>
    <property type="match status" value="1"/>
</dbReference>
<organism evidence="18 19">
    <name type="scientific">Sinanaerobacter chloroacetimidivorans</name>
    <dbReference type="NCBI Taxonomy" id="2818044"/>
    <lineage>
        <taxon>Bacteria</taxon>
        <taxon>Bacillati</taxon>
        <taxon>Bacillota</taxon>
        <taxon>Clostridia</taxon>
        <taxon>Peptostreptococcales</taxon>
        <taxon>Anaerovoracaceae</taxon>
        <taxon>Sinanaerobacter</taxon>
    </lineage>
</organism>
<evidence type="ECO:0000256" key="14">
    <source>
        <dbReference type="SAM" id="Phobius"/>
    </source>
</evidence>
<dbReference type="SUPFAM" id="SSF55785">
    <property type="entry name" value="PYP-like sensor domain (PAS domain)"/>
    <property type="match status" value="2"/>
</dbReference>
<dbReference type="SMART" id="SM00086">
    <property type="entry name" value="PAC"/>
    <property type="match status" value="2"/>
</dbReference>
<dbReference type="EMBL" id="JAGSND010000001">
    <property type="protein sequence ID" value="MBR0596309.1"/>
    <property type="molecule type" value="Genomic_DNA"/>
</dbReference>
<evidence type="ECO:0000259" key="16">
    <source>
        <dbReference type="PROSITE" id="PS50112"/>
    </source>
</evidence>
<dbReference type="PANTHER" id="PTHR43065:SF46">
    <property type="entry name" value="C4-DICARBOXYLATE TRANSPORT SENSOR PROTEIN DCTB"/>
    <property type="match status" value="1"/>
</dbReference>
<evidence type="ECO:0000256" key="3">
    <source>
        <dbReference type="ARBA" id="ARBA00012438"/>
    </source>
</evidence>
<feature type="domain" description="PAS" evidence="16">
    <location>
        <begin position="324"/>
        <end position="395"/>
    </location>
</feature>
<evidence type="ECO:0000256" key="6">
    <source>
        <dbReference type="ARBA" id="ARBA00022679"/>
    </source>
</evidence>
<evidence type="ECO:0000256" key="12">
    <source>
        <dbReference type="ARBA" id="ARBA00023012"/>
    </source>
</evidence>
<evidence type="ECO:0000256" key="11">
    <source>
        <dbReference type="ARBA" id="ARBA00022989"/>
    </source>
</evidence>
<proteinExistence type="predicted"/>
<keyword evidence="4" id="KW-1003">Cell membrane</keyword>
<dbReference type="PROSITE" id="PS50112">
    <property type="entry name" value="PAS"/>
    <property type="match status" value="1"/>
</dbReference>
<dbReference type="GO" id="GO:0005524">
    <property type="term" value="F:ATP binding"/>
    <property type="evidence" value="ECO:0007669"/>
    <property type="project" value="UniProtKB-KW"/>
</dbReference>
<accession>A0A8J7VWI7</accession>
<feature type="transmembrane region" description="Helical" evidence="14">
    <location>
        <begin position="39"/>
        <end position="57"/>
    </location>
</feature>
<feature type="domain" description="PAC" evidence="17">
    <location>
        <begin position="398"/>
        <end position="448"/>
    </location>
</feature>
<keyword evidence="12" id="KW-0902">Two-component regulatory system</keyword>
<feature type="transmembrane region" description="Helical" evidence="14">
    <location>
        <begin position="12"/>
        <end position="33"/>
    </location>
</feature>
<evidence type="ECO:0000256" key="2">
    <source>
        <dbReference type="ARBA" id="ARBA00004651"/>
    </source>
</evidence>
<dbReference type="InterPro" id="IPR003594">
    <property type="entry name" value="HATPase_dom"/>
</dbReference>
<evidence type="ECO:0000256" key="13">
    <source>
        <dbReference type="ARBA" id="ARBA00023136"/>
    </source>
</evidence>
<dbReference type="InterPro" id="IPR011620">
    <property type="entry name" value="Sig_transdc_His_kinase_LytS_TM"/>
</dbReference>
<dbReference type="InterPro" id="IPR035965">
    <property type="entry name" value="PAS-like_dom_sf"/>
</dbReference>
<dbReference type="SUPFAM" id="SSF55874">
    <property type="entry name" value="ATPase domain of HSP90 chaperone/DNA topoisomerase II/histidine kinase"/>
    <property type="match status" value="1"/>
</dbReference>
<dbReference type="PROSITE" id="PS50113">
    <property type="entry name" value="PAC"/>
    <property type="match status" value="1"/>
</dbReference>
<dbReference type="InterPro" id="IPR000700">
    <property type="entry name" value="PAS-assoc_C"/>
</dbReference>
<dbReference type="PRINTS" id="PR00344">
    <property type="entry name" value="BCTRLSENSOR"/>
</dbReference>
<evidence type="ECO:0000256" key="4">
    <source>
        <dbReference type="ARBA" id="ARBA00022475"/>
    </source>
</evidence>
<protein>
    <recommendedName>
        <fullName evidence="3">histidine kinase</fullName>
        <ecNumber evidence="3">2.7.13.3</ecNumber>
    </recommendedName>
</protein>
<dbReference type="Pfam" id="PF13188">
    <property type="entry name" value="PAS_8"/>
    <property type="match status" value="1"/>
</dbReference>
<comment type="catalytic activity">
    <reaction evidence="1">
        <text>ATP + protein L-histidine = ADP + protein N-phospho-L-histidine.</text>
        <dbReference type="EC" id="2.7.13.3"/>
    </reaction>
</comment>
<evidence type="ECO:0000313" key="19">
    <source>
        <dbReference type="Proteomes" id="UP000675664"/>
    </source>
</evidence>
<evidence type="ECO:0000256" key="9">
    <source>
        <dbReference type="ARBA" id="ARBA00022777"/>
    </source>
</evidence>
<dbReference type="SMART" id="SM00388">
    <property type="entry name" value="HisKA"/>
    <property type="match status" value="1"/>
</dbReference>
<dbReference type="RefSeq" id="WP_227016445.1">
    <property type="nucleotide sequence ID" value="NZ_JAGSND010000001.1"/>
</dbReference>
<dbReference type="AlphaFoldDB" id="A0A8J7VWI7"/>
<dbReference type="Pfam" id="PF00512">
    <property type="entry name" value="HisKA"/>
    <property type="match status" value="1"/>
</dbReference>
<dbReference type="Pfam" id="PF07694">
    <property type="entry name" value="5TM-5TMR_LYT"/>
    <property type="match status" value="1"/>
</dbReference>
<reference evidence="18" key="2">
    <citation type="submission" date="2021-04" db="EMBL/GenBank/DDBJ databases">
        <authorList>
            <person name="Liu J."/>
        </authorList>
    </citation>
    <scope>NUCLEOTIDE SEQUENCE</scope>
    <source>
        <strain evidence="18">BAD-6</strain>
    </source>
</reference>
<dbReference type="InterPro" id="IPR004358">
    <property type="entry name" value="Sig_transdc_His_kin-like_C"/>
</dbReference>
<keyword evidence="13 14" id="KW-0472">Membrane</keyword>
<keyword evidence="10" id="KW-0067">ATP-binding</keyword>
<keyword evidence="6" id="KW-0808">Transferase</keyword>
<dbReference type="Gene3D" id="1.10.287.130">
    <property type="match status" value="1"/>
</dbReference>
<sequence>MDTTIIIGLINNSALLMTLVIVYEISYIIPVQWRQFTPVINGLLIGIIGLGIMLLHFQLTDGIFFDTRSILISVTALTYGTIPALVASVILMIYRLILGGAGAVMGISVILSSALAGILWRKFILKNHSKYRWLNIYLFGIVVHIIMLACTFTLPWPVSYEVFQAISLPVLLIYPIGTVLLSLLLLRQKERNESLIQISEAEERYKSLFNNSLAVMLLIDPEDGTILDANPAAAKFYDWSIDTIKSMHISQINTLSPEDVKVEMNKSATEKRNHFFFRHRKACGDIVDVEVYSGPIRLDGKVVIYSIVHDISQRIAANNALLESEQRFRLLVESAPEAIFIQTEGRFSFANQYAYQLFGTESPDQLIGSSVMDRFDPEFHATVESRMYTLNIEKRPLLPTEEVFLKMDGTPVDVDVTAVPIHYDGKDGALVFARDITDRKRLEHSKNEIQAQLRQQQKLEAIGTLAGGVAHEINNPINGIMNYAQLILDQNERNSEEENQYAKEIINETERIAVIVKNLLQFSRQEKQSHSYASIYDIINQTISLINTVVKKDQITLDVQLDENLPDIKCRSQQIQQVLMNLLTNARDALNEKYKDYDEDKIIRVRCSLYHSEGRRWLKITVEDHGNGIPEELLDKVFEPFFSTKPKEIGTGLGLSISFGIVKDHHGKITIDTKKGCYTKFILDLPVDNGWTLE</sequence>
<keyword evidence="11 14" id="KW-1133">Transmembrane helix</keyword>
<dbReference type="InterPro" id="IPR003661">
    <property type="entry name" value="HisK_dim/P_dom"/>
</dbReference>
<evidence type="ECO:0000256" key="10">
    <source>
        <dbReference type="ARBA" id="ARBA00022840"/>
    </source>
</evidence>
<dbReference type="Pfam" id="PF00989">
    <property type="entry name" value="PAS"/>
    <property type="match status" value="1"/>
</dbReference>
<evidence type="ECO:0000259" key="17">
    <source>
        <dbReference type="PROSITE" id="PS50113"/>
    </source>
</evidence>
<dbReference type="Gene3D" id="3.30.565.10">
    <property type="entry name" value="Histidine kinase-like ATPase, C-terminal domain"/>
    <property type="match status" value="1"/>
</dbReference>
<dbReference type="InterPro" id="IPR013767">
    <property type="entry name" value="PAS_fold"/>
</dbReference>
<keyword evidence="19" id="KW-1185">Reference proteome</keyword>
<dbReference type="GO" id="GO:0005886">
    <property type="term" value="C:plasma membrane"/>
    <property type="evidence" value="ECO:0007669"/>
    <property type="project" value="UniProtKB-SubCell"/>
</dbReference>
<dbReference type="Pfam" id="PF02518">
    <property type="entry name" value="HATPase_c"/>
    <property type="match status" value="1"/>
</dbReference>
<dbReference type="Proteomes" id="UP000675664">
    <property type="component" value="Unassembled WGS sequence"/>
</dbReference>
<keyword evidence="9" id="KW-0418">Kinase</keyword>
<dbReference type="InterPro" id="IPR005467">
    <property type="entry name" value="His_kinase_dom"/>
</dbReference>
<feature type="transmembrane region" description="Helical" evidence="14">
    <location>
        <begin position="100"/>
        <end position="121"/>
    </location>
</feature>